<dbReference type="AlphaFoldDB" id="A0A3P6T331"/>
<evidence type="ECO:0000313" key="3">
    <source>
        <dbReference type="Proteomes" id="UP000277928"/>
    </source>
</evidence>
<name>A0A3P6T331_LITSI</name>
<sequence>MRYESLVSNCLLLAADVYAEFWGSCDEEWKSFRLLPTNERVVVGGGCICAQCVRCEILNIELDELQAYPVVLVCAFRF</sequence>
<feature type="signal peptide" evidence="1">
    <location>
        <begin position="1"/>
        <end position="19"/>
    </location>
</feature>
<gene>
    <name evidence="2" type="ORF">NLS_LOCUS5695</name>
</gene>
<evidence type="ECO:0000256" key="1">
    <source>
        <dbReference type="SAM" id="SignalP"/>
    </source>
</evidence>
<proteinExistence type="predicted"/>
<reference evidence="2 3" key="1">
    <citation type="submission" date="2018-08" db="EMBL/GenBank/DDBJ databases">
        <authorList>
            <person name="Laetsch R D."/>
            <person name="Stevens L."/>
            <person name="Kumar S."/>
            <person name="Blaxter L. M."/>
        </authorList>
    </citation>
    <scope>NUCLEOTIDE SEQUENCE [LARGE SCALE GENOMIC DNA]</scope>
</reference>
<dbReference type="Proteomes" id="UP000277928">
    <property type="component" value="Unassembled WGS sequence"/>
</dbReference>
<evidence type="ECO:0000313" key="2">
    <source>
        <dbReference type="EMBL" id="VDK82322.1"/>
    </source>
</evidence>
<protein>
    <recommendedName>
        <fullName evidence="4">F5/8 type C domain-containing protein</fullName>
    </recommendedName>
</protein>
<feature type="chain" id="PRO_5018122222" description="F5/8 type C domain-containing protein" evidence="1">
    <location>
        <begin position="20"/>
        <end position="78"/>
    </location>
</feature>
<accession>A0A3P6T331</accession>
<keyword evidence="3" id="KW-1185">Reference proteome</keyword>
<dbReference type="EMBL" id="UYRX01000444">
    <property type="protein sequence ID" value="VDK82322.1"/>
    <property type="molecule type" value="Genomic_DNA"/>
</dbReference>
<keyword evidence="1" id="KW-0732">Signal</keyword>
<evidence type="ECO:0008006" key="4">
    <source>
        <dbReference type="Google" id="ProtNLM"/>
    </source>
</evidence>
<organism evidence="2 3">
    <name type="scientific">Litomosoides sigmodontis</name>
    <name type="common">Filarial nematode worm</name>
    <dbReference type="NCBI Taxonomy" id="42156"/>
    <lineage>
        <taxon>Eukaryota</taxon>
        <taxon>Metazoa</taxon>
        <taxon>Ecdysozoa</taxon>
        <taxon>Nematoda</taxon>
        <taxon>Chromadorea</taxon>
        <taxon>Rhabditida</taxon>
        <taxon>Spirurina</taxon>
        <taxon>Spiruromorpha</taxon>
        <taxon>Filarioidea</taxon>
        <taxon>Onchocercidae</taxon>
        <taxon>Litomosoides</taxon>
    </lineage>
</organism>